<protein>
    <submittedName>
        <fullName evidence="2">Membrane-bound metal-dependent hydrolase YbcI (DUF457 family)</fullName>
    </submittedName>
</protein>
<dbReference type="RefSeq" id="WP_209904533.1">
    <property type="nucleotide sequence ID" value="NZ_BAAAJW010000017.1"/>
</dbReference>
<feature type="transmembrane region" description="Helical" evidence="1">
    <location>
        <begin position="145"/>
        <end position="162"/>
    </location>
</feature>
<gene>
    <name evidence="2" type="ORF">JOF43_003724</name>
</gene>
<evidence type="ECO:0000313" key="2">
    <source>
        <dbReference type="EMBL" id="MBP2383735.1"/>
    </source>
</evidence>
<comment type="caution">
    <text evidence="2">The sequence shown here is derived from an EMBL/GenBank/DDBJ whole genome shotgun (WGS) entry which is preliminary data.</text>
</comment>
<accession>A0ABS4X5K0</accession>
<proteinExistence type="predicted"/>
<name>A0ABS4X5K0_9MICO</name>
<dbReference type="Pfam" id="PF04307">
    <property type="entry name" value="YdjM"/>
    <property type="match status" value="1"/>
</dbReference>
<keyword evidence="1" id="KW-1133">Transmembrane helix</keyword>
<dbReference type="Proteomes" id="UP001519290">
    <property type="component" value="Unassembled WGS sequence"/>
</dbReference>
<feature type="transmembrane region" description="Helical" evidence="1">
    <location>
        <begin position="90"/>
        <end position="107"/>
    </location>
</feature>
<organism evidence="2 3">
    <name type="scientific">Brachybacterium sacelli</name>
    <dbReference type="NCBI Taxonomy" id="173364"/>
    <lineage>
        <taxon>Bacteria</taxon>
        <taxon>Bacillati</taxon>
        <taxon>Actinomycetota</taxon>
        <taxon>Actinomycetes</taxon>
        <taxon>Micrococcales</taxon>
        <taxon>Dermabacteraceae</taxon>
        <taxon>Brachybacterium</taxon>
    </lineage>
</organism>
<keyword evidence="1" id="KW-0812">Transmembrane</keyword>
<feature type="transmembrane region" description="Helical" evidence="1">
    <location>
        <begin position="119"/>
        <end position="138"/>
    </location>
</feature>
<sequence length="259" mass="26240">MMGGHHAISGTAAWLALAGSAQVAGRSTGIGVLDLTATEVLAGAVVTTGAALLPDIDHPGATISRSAGGASKLLTSAVGSVAGHRGATHTLLAVAAFTLLAALVARLDWRWQAPVLGEVQMGAVLVVAVMCAFATRALKVVTGALLPWVIGLASGVVVAAFAPETTMWLPASIALGVLVHLAGDFMTTDGIPFPTWPLVVRPKRTRNASSLWHPDGNVALPILGNAGSTREWVLCSAMSLYVGVAIAATVIDSWSSTAA</sequence>
<keyword evidence="3" id="KW-1185">Reference proteome</keyword>
<dbReference type="InterPro" id="IPR007404">
    <property type="entry name" value="YdjM-like"/>
</dbReference>
<feature type="transmembrane region" description="Helical" evidence="1">
    <location>
        <begin position="232"/>
        <end position="251"/>
    </location>
</feature>
<reference evidence="2 3" key="1">
    <citation type="submission" date="2021-03" db="EMBL/GenBank/DDBJ databases">
        <title>Sequencing the genomes of 1000 actinobacteria strains.</title>
        <authorList>
            <person name="Klenk H.-P."/>
        </authorList>
    </citation>
    <scope>NUCLEOTIDE SEQUENCE [LARGE SCALE GENOMIC DNA]</scope>
    <source>
        <strain evidence="2 3">DSM 14566</strain>
    </source>
</reference>
<evidence type="ECO:0000256" key="1">
    <source>
        <dbReference type="SAM" id="Phobius"/>
    </source>
</evidence>
<dbReference type="GO" id="GO:0016787">
    <property type="term" value="F:hydrolase activity"/>
    <property type="evidence" value="ECO:0007669"/>
    <property type="project" value="UniProtKB-KW"/>
</dbReference>
<feature type="transmembrane region" description="Helical" evidence="1">
    <location>
        <begin position="168"/>
        <end position="186"/>
    </location>
</feature>
<evidence type="ECO:0000313" key="3">
    <source>
        <dbReference type="Proteomes" id="UP001519290"/>
    </source>
</evidence>
<dbReference type="EMBL" id="JAGIOD010000002">
    <property type="protein sequence ID" value="MBP2383735.1"/>
    <property type="molecule type" value="Genomic_DNA"/>
</dbReference>
<keyword evidence="2" id="KW-0378">Hydrolase</keyword>
<keyword evidence="1" id="KW-0472">Membrane</keyword>